<feature type="chain" id="PRO_5022182770" description="Type 4 fimbrial biogenesis protein PilX N-terminal domain-containing protein" evidence="1">
    <location>
        <begin position="19"/>
        <end position="175"/>
    </location>
</feature>
<dbReference type="Pfam" id="PF13681">
    <property type="entry name" value="PilX"/>
    <property type="match status" value="1"/>
</dbReference>
<comment type="caution">
    <text evidence="4">The sequence shown here is derived from an EMBL/GenBank/DDBJ whole genome shotgun (WGS) entry which is preliminary data.</text>
</comment>
<feature type="domain" description="PilX/PilW C-terminal" evidence="2">
    <location>
        <begin position="89"/>
        <end position="173"/>
    </location>
</feature>
<proteinExistence type="predicted"/>
<evidence type="ECO:0000313" key="5">
    <source>
        <dbReference type="Proteomes" id="UP000318294"/>
    </source>
</evidence>
<accession>A0A554XFS3</accession>
<keyword evidence="5" id="KW-1185">Reference proteome</keyword>
<feature type="signal peptide" evidence="1">
    <location>
        <begin position="1"/>
        <end position="18"/>
    </location>
</feature>
<gene>
    <name evidence="4" type="ORF">Tchar_01191</name>
</gene>
<evidence type="ECO:0000313" key="4">
    <source>
        <dbReference type="EMBL" id="TSE34687.1"/>
    </source>
</evidence>
<name>A0A554XFS3_9BURK</name>
<evidence type="ECO:0000256" key="1">
    <source>
        <dbReference type="SAM" id="SignalP"/>
    </source>
</evidence>
<dbReference type="InterPro" id="IPR025205">
    <property type="entry name" value="PilX/PilW_C"/>
</dbReference>
<reference evidence="4 5" key="1">
    <citation type="submission" date="2019-07" db="EMBL/GenBank/DDBJ databases">
        <title>Tepidimonas charontis SPSP-6 draft genome.</title>
        <authorList>
            <person name="Da Costa M.S."/>
            <person name="Froufe H.J.C."/>
            <person name="Egas C."/>
            <person name="Albuquerque L."/>
        </authorList>
    </citation>
    <scope>NUCLEOTIDE SEQUENCE [LARGE SCALE GENOMIC DNA]</scope>
    <source>
        <strain evidence="4 5">SPSP-6</strain>
    </source>
</reference>
<evidence type="ECO:0000259" key="3">
    <source>
        <dbReference type="Pfam" id="PF14341"/>
    </source>
</evidence>
<dbReference type="EMBL" id="VJON01000015">
    <property type="protein sequence ID" value="TSE34687.1"/>
    <property type="molecule type" value="Genomic_DNA"/>
</dbReference>
<organism evidence="4 5">
    <name type="scientific">Tepidimonas charontis</name>
    <dbReference type="NCBI Taxonomy" id="2267262"/>
    <lineage>
        <taxon>Bacteria</taxon>
        <taxon>Pseudomonadati</taxon>
        <taxon>Pseudomonadota</taxon>
        <taxon>Betaproteobacteria</taxon>
        <taxon>Burkholderiales</taxon>
        <taxon>Tepidimonas</taxon>
    </lineage>
</organism>
<evidence type="ECO:0000259" key="2">
    <source>
        <dbReference type="Pfam" id="PF13681"/>
    </source>
</evidence>
<dbReference type="Proteomes" id="UP000318294">
    <property type="component" value="Unassembled WGS sequence"/>
</dbReference>
<dbReference type="AlphaFoldDB" id="A0A554XFS3"/>
<evidence type="ECO:0008006" key="6">
    <source>
        <dbReference type="Google" id="ProtNLM"/>
    </source>
</evidence>
<protein>
    <recommendedName>
        <fullName evidence="6">Type 4 fimbrial biogenesis protein PilX N-terminal domain-containing protein</fullName>
    </recommendedName>
</protein>
<sequence length="175" mass="18109">MALIVALVMLAAMTIVGAATLRTATIEQKAANATQDRSLAFAAAETALRFGETVASAQAMASPVNIGFPAQGLSTVTGGNGCTPTPCAAGLCEPPDPDCPPRWLDSAFTGWVNATPLGGVIGTPQYFVEFIGLNFPCSDGGPSDPRNCKRYRITARSIPSADRSVVILQSVYASE</sequence>
<dbReference type="Pfam" id="PF14341">
    <property type="entry name" value="PilX_N"/>
    <property type="match status" value="1"/>
</dbReference>
<feature type="domain" description="Type 4 fimbrial biogenesis protein PilX N-terminal" evidence="3">
    <location>
        <begin position="1"/>
        <end position="49"/>
    </location>
</feature>
<dbReference type="RefSeq" id="WP_201739313.1">
    <property type="nucleotide sequence ID" value="NZ_VJON01000015.1"/>
</dbReference>
<dbReference type="InterPro" id="IPR025746">
    <property type="entry name" value="PilX_N_dom"/>
</dbReference>
<keyword evidence="1" id="KW-0732">Signal</keyword>